<evidence type="ECO:0000313" key="2">
    <source>
        <dbReference type="Proteomes" id="UP001295444"/>
    </source>
</evidence>
<organism evidence="1 2">
    <name type="scientific">Pelobates cultripes</name>
    <name type="common">Western spadefoot toad</name>
    <dbReference type="NCBI Taxonomy" id="61616"/>
    <lineage>
        <taxon>Eukaryota</taxon>
        <taxon>Metazoa</taxon>
        <taxon>Chordata</taxon>
        <taxon>Craniata</taxon>
        <taxon>Vertebrata</taxon>
        <taxon>Euteleostomi</taxon>
        <taxon>Amphibia</taxon>
        <taxon>Batrachia</taxon>
        <taxon>Anura</taxon>
        <taxon>Pelobatoidea</taxon>
        <taxon>Pelobatidae</taxon>
        <taxon>Pelobates</taxon>
    </lineage>
</organism>
<name>A0AAD1T3X7_PELCU</name>
<dbReference type="EMBL" id="OW240920">
    <property type="protein sequence ID" value="CAH2314627.1"/>
    <property type="molecule type" value="Genomic_DNA"/>
</dbReference>
<dbReference type="Proteomes" id="UP001295444">
    <property type="component" value="Chromosome 09"/>
</dbReference>
<sequence>MGRYYTASRGCTLQKSPETGELFRQALGLVLPRAPLREPSPSSEHSPAQVIPNLVKTTVAGSSLMVAATLHPSQATGTRPPMPQFRPARVEARATCCLTLQGQMT</sequence>
<gene>
    <name evidence="1" type="ORF">PECUL_23A056615</name>
</gene>
<proteinExistence type="predicted"/>
<evidence type="ECO:0000313" key="1">
    <source>
        <dbReference type="EMBL" id="CAH2314627.1"/>
    </source>
</evidence>
<dbReference type="AlphaFoldDB" id="A0AAD1T3X7"/>
<protein>
    <submittedName>
        <fullName evidence="1">Uncharacterized protein</fullName>
    </submittedName>
</protein>
<reference evidence="1" key="1">
    <citation type="submission" date="2022-03" db="EMBL/GenBank/DDBJ databases">
        <authorList>
            <person name="Alioto T."/>
            <person name="Alioto T."/>
            <person name="Gomez Garrido J."/>
        </authorList>
    </citation>
    <scope>NUCLEOTIDE SEQUENCE</scope>
</reference>
<accession>A0AAD1T3X7</accession>
<keyword evidence="2" id="KW-1185">Reference proteome</keyword>